<reference evidence="3 4" key="1">
    <citation type="journal article" date="2017" name="ISME J.">
        <title>Potential for microbial H2 and metal transformations associated with novel bacteria and archaea in deep terrestrial subsurface sediments.</title>
        <authorList>
            <person name="Hernsdorf A.W."/>
            <person name="Amano Y."/>
            <person name="Miyakawa K."/>
            <person name="Ise K."/>
            <person name="Suzuki Y."/>
            <person name="Anantharaman K."/>
            <person name="Probst A."/>
            <person name="Burstein D."/>
            <person name="Thomas B.C."/>
            <person name="Banfield J.F."/>
        </authorList>
    </citation>
    <scope>NUCLEOTIDE SEQUENCE [LARGE SCALE GENOMIC DNA]</scope>
    <source>
        <strain evidence="3">HGW-Wallbacteria-1</strain>
    </source>
</reference>
<dbReference type="SMART" id="SM00060">
    <property type="entry name" value="FN3"/>
    <property type="match status" value="3"/>
</dbReference>
<evidence type="ECO:0000313" key="3">
    <source>
        <dbReference type="EMBL" id="PKK91691.1"/>
    </source>
</evidence>
<protein>
    <recommendedName>
        <fullName evidence="2">Fibronectin type-III domain-containing protein</fullName>
    </recommendedName>
</protein>
<evidence type="ECO:0000259" key="2">
    <source>
        <dbReference type="PROSITE" id="PS50853"/>
    </source>
</evidence>
<dbReference type="Proteomes" id="UP000233256">
    <property type="component" value="Unassembled WGS sequence"/>
</dbReference>
<feature type="chain" id="PRO_5014851962" description="Fibronectin type-III domain-containing protein" evidence="1">
    <location>
        <begin position="22"/>
        <end position="697"/>
    </location>
</feature>
<dbReference type="PROSITE" id="PS50853">
    <property type="entry name" value="FN3"/>
    <property type="match status" value="1"/>
</dbReference>
<evidence type="ECO:0000313" key="4">
    <source>
        <dbReference type="Proteomes" id="UP000233256"/>
    </source>
</evidence>
<dbReference type="EMBL" id="PGXC01000002">
    <property type="protein sequence ID" value="PKK91691.1"/>
    <property type="molecule type" value="Genomic_DNA"/>
</dbReference>
<dbReference type="InterPro" id="IPR003961">
    <property type="entry name" value="FN3_dom"/>
</dbReference>
<keyword evidence="1" id="KW-0732">Signal</keyword>
<name>A0A2N1PTM5_9BACT</name>
<sequence length="697" mass="76144">MLRKSLIAIACLIMAFTIVQGCGEGNEPLLSSTLSDDGLPPHSPSWRDTPYTIEKIYEEHYKVTLQWNKVTTNKDNNPKGNVAGYKILKADANGNLISTFMTPTQPGSSYEFFVDTDPNLKEGASFSYRVLAFDTYFRESNSSGPQLITITTQTSDKPKAVTGVNYKTQSDGNMSTVTLYWDPVKEYEDGASISTNLMGYEIYRSDGSIRPNIPLAIVTPENVSYVDTGISDRSRTYRYWLRSVDNKGAKSSFTSPVAISFEDILDPSNLNDFDDAVNAPAAPHITKVAMVTLADGSTEWTVEWEAPYYNSDGTVLDDANVYKVYRSDSVNGIYSVVGITASRRFVYTTPSTKSYYYRVSCLDDAVPPNEGLWSGAGYDGINSASTTFLPDINGQDTAGRVIGFVMDPVATSGSSVGLLWNDMGTGNEIDRYSVYRSLYAEGPYKKLGTVTDIDLASGQTYTYTDSRNILTGKEYFYRISAENAAGESGLSYFIKTRVASQGDLVYEAEQLFLRTDLQVPALTGTITPPFLMNTVTDTGAGQLYVPQSPGSVTPSGTNNNYVLLRGAPLPFDGTWEVKVRFRDNSMNGNYLMTIHPSATVGGVIIGGIVNSSNGEPDLDGDRLIGSFQLFPASPATGTWIETGVQNVQIASTYVGEEDDYIWFKFQYVAQGSGASGTGANPNYNGQLEIDSISFKRR</sequence>
<dbReference type="SUPFAM" id="SSF49265">
    <property type="entry name" value="Fibronectin type III"/>
    <property type="match status" value="2"/>
</dbReference>
<feature type="signal peptide" evidence="1">
    <location>
        <begin position="1"/>
        <end position="21"/>
    </location>
</feature>
<dbReference type="InterPro" id="IPR036116">
    <property type="entry name" value="FN3_sf"/>
</dbReference>
<proteinExistence type="predicted"/>
<organism evidence="3 4">
    <name type="scientific">Candidatus Wallbacteria bacterium HGW-Wallbacteria-1</name>
    <dbReference type="NCBI Taxonomy" id="2013854"/>
    <lineage>
        <taxon>Bacteria</taxon>
        <taxon>Candidatus Walliibacteriota</taxon>
    </lineage>
</organism>
<comment type="caution">
    <text evidence="3">The sequence shown here is derived from an EMBL/GenBank/DDBJ whole genome shotgun (WGS) entry which is preliminary data.</text>
</comment>
<dbReference type="Gene3D" id="2.60.40.10">
    <property type="entry name" value="Immunoglobulins"/>
    <property type="match status" value="3"/>
</dbReference>
<accession>A0A2N1PTM5</accession>
<evidence type="ECO:0000256" key="1">
    <source>
        <dbReference type="SAM" id="SignalP"/>
    </source>
</evidence>
<gene>
    <name evidence="3" type="ORF">CVV64_03240</name>
</gene>
<feature type="domain" description="Fibronectin type-III" evidence="2">
    <location>
        <begin position="157"/>
        <end position="267"/>
    </location>
</feature>
<dbReference type="AlphaFoldDB" id="A0A2N1PTM5"/>
<dbReference type="InterPro" id="IPR013783">
    <property type="entry name" value="Ig-like_fold"/>
</dbReference>
<dbReference type="PROSITE" id="PS51257">
    <property type="entry name" value="PROKAR_LIPOPROTEIN"/>
    <property type="match status" value="1"/>
</dbReference>